<gene>
    <name evidence="1" type="ORF">Q0S36_17885</name>
</gene>
<dbReference type="RefSeq" id="WP_301870198.1">
    <property type="nucleotide sequence ID" value="NZ_JAUKNN010000057.1"/>
</dbReference>
<dbReference type="EMBL" id="JAUKNN010000057">
    <property type="protein sequence ID" value="MDN8671217.1"/>
    <property type="molecule type" value="Genomic_DNA"/>
</dbReference>
<organism evidence="1 2">
    <name type="scientific">Stenotrophomonas indicatrix</name>
    <dbReference type="NCBI Taxonomy" id="2045451"/>
    <lineage>
        <taxon>Bacteria</taxon>
        <taxon>Pseudomonadati</taxon>
        <taxon>Pseudomonadota</taxon>
        <taxon>Gammaproteobacteria</taxon>
        <taxon>Lysobacterales</taxon>
        <taxon>Lysobacteraceae</taxon>
        <taxon>Stenotrophomonas</taxon>
    </lineage>
</organism>
<keyword evidence="2" id="KW-1185">Reference proteome</keyword>
<evidence type="ECO:0000313" key="2">
    <source>
        <dbReference type="Proteomes" id="UP001174315"/>
    </source>
</evidence>
<sequence>MINRHYVVCDTCATPHTLRIQVGHDDYQEHSFACTDCGEQMVVGMHCDQVNATLRIVEKENCSRGDTEGMVINLSPDFPISSADLHQDLAFPSGPHVFRLLAAQAALGARPIPAGDFLKVASDALNHRPSVLWPILDKAWSLHRRGRADLAQAKVDEYFGEDDSSRSIYEAIFDFCIRMLSPARTPLFKDAAKFSSEALRAHRDEFSSLLTYLAGGVHRDNLERAHETLKEYFSSYTDFSQLLTHARHGVDVSDDYEASSVAFSKTKLFYGNAYENLTTNIATLALLNNIHAGRKFDEFMAMPLSKYLQSNKASRANPFSAVEALAEICAPLNSTIRNASHHGAMRIINDGRAIQYRSGSSGEQKTMRYLEYINACNEIMLSTCALLALELLIMKRA</sequence>
<protein>
    <submittedName>
        <fullName evidence="1">Uncharacterized protein</fullName>
    </submittedName>
</protein>
<reference evidence="1" key="1">
    <citation type="submission" date="2023-07" db="EMBL/GenBank/DDBJ databases">
        <title>Stenotrophomonas isolates from soil.</title>
        <authorList>
            <person name="Sharma V."/>
            <person name="Zur-Pinska J."/>
            <person name="Hay A.G."/>
        </authorList>
    </citation>
    <scope>NUCLEOTIDE SEQUENCE</scope>
    <source>
        <strain evidence="1">C2</strain>
    </source>
</reference>
<name>A0ABT8QH11_9GAMM</name>
<accession>A0ABT8QH11</accession>
<comment type="caution">
    <text evidence="1">The sequence shown here is derived from an EMBL/GenBank/DDBJ whole genome shotgun (WGS) entry which is preliminary data.</text>
</comment>
<proteinExistence type="predicted"/>
<dbReference type="Proteomes" id="UP001174315">
    <property type="component" value="Unassembled WGS sequence"/>
</dbReference>
<evidence type="ECO:0000313" key="1">
    <source>
        <dbReference type="EMBL" id="MDN8671217.1"/>
    </source>
</evidence>